<protein>
    <recommendedName>
        <fullName evidence="3">Alpha/beta hydrolase</fullName>
    </recommendedName>
</protein>
<dbReference type="Gene3D" id="3.40.50.1820">
    <property type="entry name" value="alpha/beta hydrolase"/>
    <property type="match status" value="1"/>
</dbReference>
<dbReference type="RefSeq" id="WP_045457258.1">
    <property type="nucleotide sequence ID" value="NZ_BBLT01000001.1"/>
</dbReference>
<evidence type="ECO:0008006" key="3">
    <source>
        <dbReference type="Google" id="ProtNLM"/>
    </source>
</evidence>
<dbReference type="InterPro" id="IPR029058">
    <property type="entry name" value="AB_hydrolase_fold"/>
</dbReference>
<dbReference type="STRING" id="153721.MYP_218"/>
<dbReference type="SUPFAM" id="SSF53474">
    <property type="entry name" value="alpha/beta-Hydrolases"/>
    <property type="match status" value="1"/>
</dbReference>
<dbReference type="OrthoDB" id="659408at2"/>
<evidence type="ECO:0000313" key="2">
    <source>
        <dbReference type="Proteomes" id="UP000030185"/>
    </source>
</evidence>
<dbReference type="eggNOG" id="COG0596">
    <property type="taxonomic scope" value="Bacteria"/>
</dbReference>
<evidence type="ECO:0000313" key="1">
    <source>
        <dbReference type="EMBL" id="GAL82992.1"/>
    </source>
</evidence>
<reference evidence="1 2" key="1">
    <citation type="submission" date="2014-09" db="EMBL/GenBank/DDBJ databases">
        <title>Sporocytophaga myxococcoides PG-01 genome sequencing.</title>
        <authorList>
            <person name="Liu L."/>
            <person name="Gao P.J."/>
            <person name="Chen G.J."/>
            <person name="Wang L.S."/>
        </authorList>
    </citation>
    <scope>NUCLEOTIDE SEQUENCE [LARGE SCALE GENOMIC DNA]</scope>
    <source>
        <strain evidence="1 2">PG-01</strain>
    </source>
</reference>
<sequence length="227" mass="25871">MKLPKVYFIPGMGANKDLFANQRNAGFEMEVLEWITPHQDETIEDYSGRLSESLNINEDFIIAGVSFGGVVAVEIAKKLSPLKTILISSVPTYQEYPLLLKFLSCFPIYRLTPQSIYTNSFVQKFILYSMGFQTDKGKSLFLDMLRNTDPFFIQWAIDALMKWKNTTIPQSLLRIHGKDDRIFPSRNVKGAYFISGGHSIILEDAENVNKIIRLAIDNTLVQDYPKS</sequence>
<dbReference type="EMBL" id="BBLT01000001">
    <property type="protein sequence ID" value="GAL82992.1"/>
    <property type="molecule type" value="Genomic_DNA"/>
</dbReference>
<name>A0A098L8U6_9BACT</name>
<keyword evidence="2" id="KW-1185">Reference proteome</keyword>
<accession>A0A098L8U6</accession>
<proteinExistence type="predicted"/>
<dbReference type="AlphaFoldDB" id="A0A098L8U6"/>
<organism evidence="1 2">
    <name type="scientific">Sporocytophaga myxococcoides</name>
    <dbReference type="NCBI Taxonomy" id="153721"/>
    <lineage>
        <taxon>Bacteria</taxon>
        <taxon>Pseudomonadati</taxon>
        <taxon>Bacteroidota</taxon>
        <taxon>Cytophagia</taxon>
        <taxon>Cytophagales</taxon>
        <taxon>Cytophagaceae</taxon>
        <taxon>Sporocytophaga</taxon>
    </lineage>
</organism>
<comment type="caution">
    <text evidence="1">The sequence shown here is derived from an EMBL/GenBank/DDBJ whole genome shotgun (WGS) entry which is preliminary data.</text>
</comment>
<dbReference type="Proteomes" id="UP000030185">
    <property type="component" value="Unassembled WGS sequence"/>
</dbReference>
<gene>
    <name evidence="1" type="ORF">MYP_218</name>
</gene>